<evidence type="ECO:0000256" key="5">
    <source>
        <dbReference type="ARBA" id="ARBA00022691"/>
    </source>
</evidence>
<comment type="similarity">
    <text evidence="1 6">Belongs to the methyltransferase superfamily. PrmA family.</text>
</comment>
<keyword evidence="4 6" id="KW-0808">Transferase</keyword>
<evidence type="ECO:0000313" key="7">
    <source>
        <dbReference type="EMBL" id="GGE14551.1"/>
    </source>
</evidence>
<comment type="catalytic activity">
    <reaction evidence="6">
        <text>L-lysyl-[protein] + 3 S-adenosyl-L-methionine = N(6),N(6),N(6)-trimethyl-L-lysyl-[protein] + 3 S-adenosyl-L-homocysteine + 3 H(+)</text>
        <dbReference type="Rhea" id="RHEA:54192"/>
        <dbReference type="Rhea" id="RHEA-COMP:9752"/>
        <dbReference type="Rhea" id="RHEA-COMP:13826"/>
        <dbReference type="ChEBI" id="CHEBI:15378"/>
        <dbReference type="ChEBI" id="CHEBI:29969"/>
        <dbReference type="ChEBI" id="CHEBI:57856"/>
        <dbReference type="ChEBI" id="CHEBI:59789"/>
        <dbReference type="ChEBI" id="CHEBI:61961"/>
    </reaction>
</comment>
<proteinExistence type="inferred from homology"/>
<keyword evidence="2 6" id="KW-0963">Cytoplasm</keyword>
<keyword evidence="7" id="KW-0687">Ribonucleoprotein</keyword>
<feature type="binding site" evidence="6">
    <location>
        <position position="162"/>
    </location>
    <ligand>
        <name>S-adenosyl-L-methionine</name>
        <dbReference type="ChEBI" id="CHEBI:59789"/>
    </ligand>
</feature>
<dbReference type="CDD" id="cd02440">
    <property type="entry name" value="AdoMet_MTases"/>
    <property type="match status" value="1"/>
</dbReference>
<organism evidence="7 8">
    <name type="scientific">Marinithermofilum abyssi</name>
    <dbReference type="NCBI Taxonomy" id="1571185"/>
    <lineage>
        <taxon>Bacteria</taxon>
        <taxon>Bacillati</taxon>
        <taxon>Bacillota</taxon>
        <taxon>Bacilli</taxon>
        <taxon>Bacillales</taxon>
        <taxon>Thermoactinomycetaceae</taxon>
        <taxon>Marinithermofilum</taxon>
    </lineage>
</organism>
<evidence type="ECO:0000313" key="8">
    <source>
        <dbReference type="Proteomes" id="UP000625210"/>
    </source>
</evidence>
<accession>A0A8J2YAI3</accession>
<dbReference type="Pfam" id="PF06325">
    <property type="entry name" value="PrmA"/>
    <property type="match status" value="1"/>
</dbReference>
<feature type="binding site" evidence="6">
    <location>
        <position position="248"/>
    </location>
    <ligand>
        <name>S-adenosyl-L-methionine</name>
        <dbReference type="ChEBI" id="CHEBI:59789"/>
    </ligand>
</feature>
<keyword evidence="8" id="KW-1185">Reference proteome</keyword>
<dbReference type="EMBL" id="BMHQ01000004">
    <property type="protein sequence ID" value="GGE14551.1"/>
    <property type="molecule type" value="Genomic_DNA"/>
</dbReference>
<dbReference type="EC" id="2.1.1.-" evidence="6"/>
<keyword evidence="5 6" id="KW-0949">S-adenosyl-L-methionine</keyword>
<evidence type="ECO:0000256" key="3">
    <source>
        <dbReference type="ARBA" id="ARBA00022603"/>
    </source>
</evidence>
<evidence type="ECO:0000256" key="1">
    <source>
        <dbReference type="ARBA" id="ARBA00009741"/>
    </source>
</evidence>
<dbReference type="RefSeq" id="WP_188647263.1">
    <property type="nucleotide sequence ID" value="NZ_BMHQ01000004.1"/>
</dbReference>
<dbReference type="Proteomes" id="UP000625210">
    <property type="component" value="Unassembled WGS sequence"/>
</dbReference>
<dbReference type="GO" id="GO:0005840">
    <property type="term" value="C:ribosome"/>
    <property type="evidence" value="ECO:0007669"/>
    <property type="project" value="UniProtKB-KW"/>
</dbReference>
<dbReference type="SUPFAM" id="SSF53335">
    <property type="entry name" value="S-adenosyl-L-methionine-dependent methyltransferases"/>
    <property type="match status" value="1"/>
</dbReference>
<evidence type="ECO:0000256" key="4">
    <source>
        <dbReference type="ARBA" id="ARBA00022679"/>
    </source>
</evidence>
<dbReference type="HAMAP" id="MF_00735">
    <property type="entry name" value="Methyltr_PrmA"/>
    <property type="match status" value="1"/>
</dbReference>
<evidence type="ECO:0000256" key="6">
    <source>
        <dbReference type="HAMAP-Rule" id="MF_00735"/>
    </source>
</evidence>
<dbReference type="Gene3D" id="3.40.50.150">
    <property type="entry name" value="Vaccinia Virus protein VP39"/>
    <property type="match status" value="1"/>
</dbReference>
<dbReference type="GO" id="GO:0008276">
    <property type="term" value="F:protein methyltransferase activity"/>
    <property type="evidence" value="ECO:0007669"/>
    <property type="project" value="UniProtKB-UniRule"/>
</dbReference>
<comment type="function">
    <text evidence="6">Methylates ribosomal protein L11.</text>
</comment>
<reference evidence="7" key="1">
    <citation type="journal article" date="2014" name="Int. J. Syst. Evol. Microbiol.">
        <title>Complete genome sequence of Corynebacterium casei LMG S-19264T (=DSM 44701T), isolated from a smear-ripened cheese.</title>
        <authorList>
            <consortium name="US DOE Joint Genome Institute (JGI-PGF)"/>
            <person name="Walter F."/>
            <person name="Albersmeier A."/>
            <person name="Kalinowski J."/>
            <person name="Ruckert C."/>
        </authorList>
    </citation>
    <scope>NUCLEOTIDE SEQUENCE</scope>
    <source>
        <strain evidence="7">CGMCC 1.15179</strain>
    </source>
</reference>
<feature type="binding site" evidence="6">
    <location>
        <position position="183"/>
    </location>
    <ligand>
        <name>S-adenosyl-L-methionine</name>
        <dbReference type="ChEBI" id="CHEBI:59789"/>
    </ligand>
</feature>
<dbReference type="PANTHER" id="PTHR43648:SF1">
    <property type="entry name" value="ELECTRON TRANSFER FLAVOPROTEIN BETA SUBUNIT LYSINE METHYLTRANSFERASE"/>
    <property type="match status" value="1"/>
</dbReference>
<comment type="caution">
    <text evidence="7">The sequence shown here is derived from an EMBL/GenBank/DDBJ whole genome shotgun (WGS) entry which is preliminary data.</text>
</comment>
<dbReference type="GO" id="GO:0005737">
    <property type="term" value="C:cytoplasm"/>
    <property type="evidence" value="ECO:0007669"/>
    <property type="project" value="UniProtKB-SubCell"/>
</dbReference>
<dbReference type="AlphaFoldDB" id="A0A8J2YAI3"/>
<keyword evidence="7" id="KW-0689">Ribosomal protein</keyword>
<dbReference type="PIRSF" id="PIRSF000401">
    <property type="entry name" value="RPL11_MTase"/>
    <property type="match status" value="1"/>
</dbReference>
<dbReference type="NCBIfam" id="TIGR00406">
    <property type="entry name" value="prmA"/>
    <property type="match status" value="1"/>
</dbReference>
<comment type="subcellular location">
    <subcellularLocation>
        <location evidence="6">Cytoplasm</location>
    </subcellularLocation>
</comment>
<dbReference type="PANTHER" id="PTHR43648">
    <property type="entry name" value="ELECTRON TRANSFER FLAVOPROTEIN BETA SUBUNIT LYSINE METHYLTRANSFERASE"/>
    <property type="match status" value="1"/>
</dbReference>
<feature type="binding site" evidence="6">
    <location>
        <position position="205"/>
    </location>
    <ligand>
        <name>S-adenosyl-L-methionine</name>
        <dbReference type="ChEBI" id="CHEBI:59789"/>
    </ligand>
</feature>
<dbReference type="InterPro" id="IPR029063">
    <property type="entry name" value="SAM-dependent_MTases_sf"/>
</dbReference>
<dbReference type="InterPro" id="IPR050078">
    <property type="entry name" value="Ribosomal_L11_MeTrfase_PrmA"/>
</dbReference>
<gene>
    <name evidence="6 7" type="primary">prmA</name>
    <name evidence="7" type="ORF">GCM10011571_15000</name>
</gene>
<sequence length="312" mass="34197">MDWIEVRIHTSREAEEATANFLLEMGAEGTSTADPEVLTRTWKQRYGEIVDLDPADYPEEGIWVTGYFSEAKFSEELIHRLQEKVEGLADFGLDPGPASILHRTVSEESWASAWKAYYKPTKVTSRLTVKPVWEDYEAKSKDEQIIQLDPGMAFGTGTHPTTVLSLRLLEKYLNTGDRVIDVGCGSGILSAAAAKLGAGRVLALDLDPVAVENAKKNIGYNQVEDRVQVRQGDLLKGVTGTANVVVANILAEIILLFTADVPRVLETGGTFLASGIISQKEAEVVDGMNRAGLEVVERIHDGDWVALAARKW</sequence>
<dbReference type="GO" id="GO:0032259">
    <property type="term" value="P:methylation"/>
    <property type="evidence" value="ECO:0007669"/>
    <property type="project" value="UniProtKB-KW"/>
</dbReference>
<name>A0A8J2YAI3_9BACL</name>
<protein>
    <recommendedName>
        <fullName evidence="6">Ribosomal protein L11 methyltransferase</fullName>
        <shortName evidence="6">L11 Mtase</shortName>
        <ecNumber evidence="6">2.1.1.-</ecNumber>
    </recommendedName>
</protein>
<evidence type="ECO:0000256" key="2">
    <source>
        <dbReference type="ARBA" id="ARBA00022490"/>
    </source>
</evidence>
<dbReference type="InterPro" id="IPR004498">
    <property type="entry name" value="Ribosomal_PrmA_MeTrfase"/>
</dbReference>
<reference evidence="7" key="2">
    <citation type="submission" date="2020-09" db="EMBL/GenBank/DDBJ databases">
        <authorList>
            <person name="Sun Q."/>
            <person name="Zhou Y."/>
        </authorList>
    </citation>
    <scope>NUCLEOTIDE SEQUENCE</scope>
    <source>
        <strain evidence="7">CGMCC 1.15179</strain>
    </source>
</reference>
<keyword evidence="3 6" id="KW-0489">Methyltransferase</keyword>